<organism evidence="2">
    <name type="scientific">Streptomyces sp. gb1(2016)</name>
    <dbReference type="NCBI Taxonomy" id="1828321"/>
    <lineage>
        <taxon>Bacteria</taxon>
        <taxon>Bacillati</taxon>
        <taxon>Actinomycetota</taxon>
        <taxon>Actinomycetes</taxon>
        <taxon>Kitasatosporales</taxon>
        <taxon>Streptomycetaceae</taxon>
        <taxon>Streptomyces</taxon>
    </lineage>
</organism>
<proteinExistence type="predicted"/>
<accession>A0A652KMK9</accession>
<dbReference type="AlphaFoldDB" id="A0A652KMK9"/>
<feature type="domain" description="DUF5753" evidence="1">
    <location>
        <begin position="4"/>
        <end position="111"/>
    </location>
</feature>
<gene>
    <name evidence="2" type="ORF">EAO74_31705</name>
</gene>
<name>A0A652KMK9_9ACTN</name>
<evidence type="ECO:0000259" key="1">
    <source>
        <dbReference type="Pfam" id="PF19054"/>
    </source>
</evidence>
<dbReference type="EMBL" id="RDBM01000037">
    <property type="protein sequence ID" value="TXS24923.1"/>
    <property type="molecule type" value="Genomic_DNA"/>
</dbReference>
<evidence type="ECO:0000313" key="2">
    <source>
        <dbReference type="EMBL" id="TXS24923.1"/>
    </source>
</evidence>
<reference evidence="2" key="1">
    <citation type="submission" date="2018-10" db="EMBL/GenBank/DDBJ databases">
        <authorList>
            <person name="Hariharan J."/>
            <person name="Choudoir M.J."/>
            <person name="Diebold P."/>
            <person name="Panke-Buisse K."/>
            <person name="Campbell A.N."/>
            <person name="Buckley D.H."/>
        </authorList>
    </citation>
    <scope>NUCLEOTIDE SEQUENCE</scope>
    <source>
        <strain evidence="2">Gb1</strain>
    </source>
</reference>
<dbReference type="InterPro" id="IPR043917">
    <property type="entry name" value="DUF5753"/>
</dbReference>
<sequence>MVCAVIDESVLRRSVGGHEVRIGQLKHMQHLARLRSTTIQVLPMACEDHSALEGPFILLTPGGGQQLAYLEVRSTNRLVTDAEEVRIPAARYGSIRGQALSPHEPLALIEELLGER</sequence>
<protein>
    <recommendedName>
        <fullName evidence="1">DUF5753 domain-containing protein</fullName>
    </recommendedName>
</protein>
<dbReference type="Pfam" id="PF19054">
    <property type="entry name" value="DUF5753"/>
    <property type="match status" value="1"/>
</dbReference>
<comment type="caution">
    <text evidence="2">The sequence shown here is derived from an EMBL/GenBank/DDBJ whole genome shotgun (WGS) entry which is preliminary data.</text>
</comment>